<gene>
    <name evidence="10 13" type="primary">ispE</name>
    <name evidence="13" type="ORF">E2I14_12475</name>
</gene>
<evidence type="ECO:0000313" key="13">
    <source>
        <dbReference type="EMBL" id="TDK65238.1"/>
    </source>
</evidence>
<dbReference type="OrthoDB" id="9809438at2"/>
<evidence type="ECO:0000256" key="6">
    <source>
        <dbReference type="ARBA" id="ARBA00022777"/>
    </source>
</evidence>
<comment type="pathway">
    <text evidence="10">Isoprenoid biosynthesis; isopentenyl diphosphate biosynthesis via DXP pathway; isopentenyl diphosphate from 1-deoxy-D-xylulose 5-phosphate: step 3/6.</text>
</comment>
<dbReference type="EMBL" id="SMYL01000006">
    <property type="protein sequence ID" value="TDK65238.1"/>
    <property type="molecule type" value="Genomic_DNA"/>
</dbReference>
<dbReference type="InterPro" id="IPR020568">
    <property type="entry name" value="Ribosomal_Su5_D2-typ_SF"/>
</dbReference>
<dbReference type="PANTHER" id="PTHR43527">
    <property type="entry name" value="4-DIPHOSPHOCYTIDYL-2-C-METHYL-D-ERYTHRITOL KINASE, CHLOROPLASTIC"/>
    <property type="match status" value="1"/>
</dbReference>
<keyword evidence="14" id="KW-1185">Reference proteome</keyword>
<evidence type="ECO:0000256" key="10">
    <source>
        <dbReference type="HAMAP-Rule" id="MF_00061"/>
    </source>
</evidence>
<comment type="similarity">
    <text evidence="1 10">Belongs to the GHMP kinase family. IspE subfamily.</text>
</comment>
<dbReference type="AlphaFoldDB" id="A0A4R5W048"/>
<dbReference type="InterPro" id="IPR013750">
    <property type="entry name" value="GHMP_kinase_C_dom"/>
</dbReference>
<dbReference type="InterPro" id="IPR036554">
    <property type="entry name" value="GHMP_kinase_C_sf"/>
</dbReference>
<dbReference type="Pfam" id="PF00288">
    <property type="entry name" value="GHMP_kinases_N"/>
    <property type="match status" value="1"/>
</dbReference>
<dbReference type="Proteomes" id="UP000294829">
    <property type="component" value="Unassembled WGS sequence"/>
</dbReference>
<comment type="function">
    <text evidence="10">Catalyzes the phosphorylation of the position 2 hydroxy group of 4-diphosphocytidyl-2C-methyl-D-erythritol.</text>
</comment>
<keyword evidence="7 10" id="KW-0067">ATP-binding</keyword>
<organism evidence="13 14">
    <name type="scientific">Sapientia aquatica</name>
    <dbReference type="NCBI Taxonomy" id="1549640"/>
    <lineage>
        <taxon>Bacteria</taxon>
        <taxon>Pseudomonadati</taxon>
        <taxon>Pseudomonadota</taxon>
        <taxon>Betaproteobacteria</taxon>
        <taxon>Burkholderiales</taxon>
        <taxon>Oxalobacteraceae</taxon>
        <taxon>Sapientia</taxon>
    </lineage>
</organism>
<feature type="domain" description="GHMP kinase C-terminal" evidence="12">
    <location>
        <begin position="211"/>
        <end position="268"/>
    </location>
</feature>
<proteinExistence type="inferred from homology"/>
<evidence type="ECO:0000313" key="14">
    <source>
        <dbReference type="Proteomes" id="UP000294829"/>
    </source>
</evidence>
<reference evidence="13 14" key="1">
    <citation type="submission" date="2019-03" db="EMBL/GenBank/DDBJ databases">
        <title>Sapientia aquatica gen. nov., sp. nov., isolated from a crater lake.</title>
        <authorList>
            <person name="Felfoldi T."/>
            <person name="Szabo A."/>
            <person name="Toth E."/>
            <person name="Schumann P."/>
            <person name="Keki Z."/>
            <person name="Marialigeti K."/>
            <person name="Mathe I."/>
        </authorList>
    </citation>
    <scope>NUCLEOTIDE SEQUENCE [LARGE SCALE GENOMIC DNA]</scope>
    <source>
        <strain evidence="13 14">SA-152</strain>
    </source>
</reference>
<keyword evidence="6 10" id="KW-0418">Kinase</keyword>
<evidence type="ECO:0000256" key="1">
    <source>
        <dbReference type="ARBA" id="ARBA00009684"/>
    </source>
</evidence>
<dbReference type="SUPFAM" id="SSF55060">
    <property type="entry name" value="GHMP Kinase, C-terminal domain"/>
    <property type="match status" value="1"/>
</dbReference>
<evidence type="ECO:0000256" key="2">
    <source>
        <dbReference type="ARBA" id="ARBA00012052"/>
    </source>
</evidence>
<dbReference type="GO" id="GO:0050515">
    <property type="term" value="F:4-(cytidine 5'-diphospho)-2-C-methyl-D-erythritol kinase activity"/>
    <property type="evidence" value="ECO:0007669"/>
    <property type="project" value="UniProtKB-UniRule"/>
</dbReference>
<dbReference type="NCBIfam" id="TIGR00154">
    <property type="entry name" value="ispE"/>
    <property type="match status" value="1"/>
</dbReference>
<feature type="domain" description="GHMP kinase N-terminal" evidence="11">
    <location>
        <begin position="73"/>
        <end position="150"/>
    </location>
</feature>
<dbReference type="GO" id="GO:0005524">
    <property type="term" value="F:ATP binding"/>
    <property type="evidence" value="ECO:0007669"/>
    <property type="project" value="UniProtKB-UniRule"/>
</dbReference>
<dbReference type="RefSeq" id="WP_133329002.1">
    <property type="nucleotide sequence ID" value="NZ_SMYL01000006.1"/>
</dbReference>
<dbReference type="Pfam" id="PF08544">
    <property type="entry name" value="GHMP_kinases_C"/>
    <property type="match status" value="1"/>
</dbReference>
<dbReference type="InterPro" id="IPR004424">
    <property type="entry name" value="IspE"/>
</dbReference>
<dbReference type="Gene3D" id="3.30.70.890">
    <property type="entry name" value="GHMP kinase, C-terminal domain"/>
    <property type="match status" value="1"/>
</dbReference>
<dbReference type="InterPro" id="IPR014721">
    <property type="entry name" value="Ribsml_uS5_D2-typ_fold_subgr"/>
</dbReference>
<evidence type="ECO:0000256" key="3">
    <source>
        <dbReference type="ARBA" id="ARBA00017473"/>
    </source>
</evidence>
<evidence type="ECO:0000256" key="7">
    <source>
        <dbReference type="ARBA" id="ARBA00022840"/>
    </source>
</evidence>
<keyword evidence="5 10" id="KW-0547">Nucleotide-binding</keyword>
<comment type="catalytic activity">
    <reaction evidence="10">
        <text>4-CDP-2-C-methyl-D-erythritol + ATP = 4-CDP-2-C-methyl-D-erythritol 2-phosphate + ADP + H(+)</text>
        <dbReference type="Rhea" id="RHEA:18437"/>
        <dbReference type="ChEBI" id="CHEBI:15378"/>
        <dbReference type="ChEBI" id="CHEBI:30616"/>
        <dbReference type="ChEBI" id="CHEBI:57823"/>
        <dbReference type="ChEBI" id="CHEBI:57919"/>
        <dbReference type="ChEBI" id="CHEBI:456216"/>
        <dbReference type="EC" id="2.7.1.148"/>
    </reaction>
</comment>
<feature type="active site" evidence="10">
    <location>
        <position position="17"/>
    </location>
</feature>
<sequence>MIKIGETYLENCPAPAKLNLFLHVTGRRDDGYHLLESAFQLLDHSDLLHFKLRSDGQILRTNDVPGVPQESDLVIRAAKLLQRHSGSQLGAEITLDKKLPMGGGLGGGSSDAATTLIALNRLWNSKLSRQQLMELGLKLGADVPFFLFGQNAFAQGIGEALTPLQTPDCWYVVIEPGVSAPTAAIFSSKALTRNSPSIKVSDFQRYPQGTWKNDLQSVAIQLFPEILAALDWLNAYGTAKMTGSGSCVFCACDSEETANQILKNVPKKPHSWNAWKAKTLHQHPLANWLAD</sequence>
<protein>
    <recommendedName>
        <fullName evidence="3 10">4-diphosphocytidyl-2-C-methyl-D-erythritol kinase</fullName>
        <shortName evidence="10">CMK</shortName>
        <ecNumber evidence="2 10">2.7.1.148</ecNumber>
    </recommendedName>
    <alternativeName>
        <fullName evidence="9 10">4-(cytidine-5'-diphospho)-2-C-methyl-D-erythritol kinase</fullName>
    </alternativeName>
</protein>
<dbReference type="PANTHER" id="PTHR43527:SF2">
    <property type="entry name" value="4-DIPHOSPHOCYTIDYL-2-C-METHYL-D-ERYTHRITOL KINASE, CHLOROPLASTIC"/>
    <property type="match status" value="1"/>
</dbReference>
<accession>A0A4R5W048</accession>
<dbReference type="PIRSF" id="PIRSF010376">
    <property type="entry name" value="IspE"/>
    <property type="match status" value="1"/>
</dbReference>
<evidence type="ECO:0000259" key="12">
    <source>
        <dbReference type="Pfam" id="PF08544"/>
    </source>
</evidence>
<dbReference type="UniPathway" id="UPA00056">
    <property type="reaction ID" value="UER00094"/>
</dbReference>
<name>A0A4R5W048_9BURK</name>
<dbReference type="GO" id="GO:0016114">
    <property type="term" value="P:terpenoid biosynthetic process"/>
    <property type="evidence" value="ECO:0007669"/>
    <property type="project" value="UniProtKB-UniRule"/>
</dbReference>
<evidence type="ECO:0000259" key="11">
    <source>
        <dbReference type="Pfam" id="PF00288"/>
    </source>
</evidence>
<evidence type="ECO:0000256" key="9">
    <source>
        <dbReference type="ARBA" id="ARBA00032554"/>
    </source>
</evidence>
<comment type="caution">
    <text evidence="13">The sequence shown here is derived from an EMBL/GenBank/DDBJ whole genome shotgun (WGS) entry which is preliminary data.</text>
</comment>
<keyword evidence="4 10" id="KW-0808">Transferase</keyword>
<dbReference type="NCBIfam" id="NF011202">
    <property type="entry name" value="PRK14608.1"/>
    <property type="match status" value="1"/>
</dbReference>
<dbReference type="GO" id="GO:0019288">
    <property type="term" value="P:isopentenyl diphosphate biosynthetic process, methylerythritol 4-phosphate pathway"/>
    <property type="evidence" value="ECO:0007669"/>
    <property type="project" value="UniProtKB-UniRule"/>
</dbReference>
<feature type="binding site" evidence="10">
    <location>
        <begin position="100"/>
        <end position="110"/>
    </location>
    <ligand>
        <name>ATP</name>
        <dbReference type="ChEBI" id="CHEBI:30616"/>
    </ligand>
</feature>
<evidence type="ECO:0000256" key="5">
    <source>
        <dbReference type="ARBA" id="ARBA00022741"/>
    </source>
</evidence>
<keyword evidence="8 10" id="KW-0414">Isoprene biosynthesis</keyword>
<dbReference type="HAMAP" id="MF_00061">
    <property type="entry name" value="IspE"/>
    <property type="match status" value="1"/>
</dbReference>
<dbReference type="InterPro" id="IPR006204">
    <property type="entry name" value="GHMP_kinase_N_dom"/>
</dbReference>
<dbReference type="EC" id="2.7.1.148" evidence="2 10"/>
<dbReference type="SUPFAM" id="SSF54211">
    <property type="entry name" value="Ribosomal protein S5 domain 2-like"/>
    <property type="match status" value="1"/>
</dbReference>
<evidence type="ECO:0000256" key="8">
    <source>
        <dbReference type="ARBA" id="ARBA00023229"/>
    </source>
</evidence>
<feature type="active site" evidence="10">
    <location>
        <position position="142"/>
    </location>
</feature>
<evidence type="ECO:0000256" key="4">
    <source>
        <dbReference type="ARBA" id="ARBA00022679"/>
    </source>
</evidence>
<dbReference type="Gene3D" id="3.30.230.10">
    <property type="match status" value="1"/>
</dbReference>